<organism evidence="2 3">
    <name type="scientific">Aldrovandia affinis</name>
    <dbReference type="NCBI Taxonomy" id="143900"/>
    <lineage>
        <taxon>Eukaryota</taxon>
        <taxon>Metazoa</taxon>
        <taxon>Chordata</taxon>
        <taxon>Craniata</taxon>
        <taxon>Vertebrata</taxon>
        <taxon>Euteleostomi</taxon>
        <taxon>Actinopterygii</taxon>
        <taxon>Neopterygii</taxon>
        <taxon>Teleostei</taxon>
        <taxon>Notacanthiformes</taxon>
        <taxon>Halosauridae</taxon>
        <taxon>Aldrovandia</taxon>
    </lineage>
</organism>
<name>A0AAD7X0U5_9TELE</name>
<dbReference type="EMBL" id="JAINUG010000006">
    <property type="protein sequence ID" value="KAJ8416352.1"/>
    <property type="molecule type" value="Genomic_DNA"/>
</dbReference>
<feature type="compositionally biased region" description="Polar residues" evidence="1">
    <location>
        <begin position="76"/>
        <end position="93"/>
    </location>
</feature>
<sequence>MPFDLSDPSSPGRRGHQPVAAAFFSLPRANLVSPSNSWVGRSVSLISPVPTADANVQQVAALFDKVLSLCTASLANAGQAPHQSQTYSRQPWDSSSRRPGGYSRGPQHTRVQPQLSVHSVW</sequence>
<dbReference type="Proteomes" id="UP001221898">
    <property type="component" value="Unassembled WGS sequence"/>
</dbReference>
<dbReference type="AlphaFoldDB" id="A0AAD7X0U5"/>
<gene>
    <name evidence="2" type="ORF">AAFF_G00356400</name>
</gene>
<feature type="region of interest" description="Disordered" evidence="1">
    <location>
        <begin position="76"/>
        <end position="121"/>
    </location>
</feature>
<evidence type="ECO:0000313" key="3">
    <source>
        <dbReference type="Proteomes" id="UP001221898"/>
    </source>
</evidence>
<evidence type="ECO:0000256" key="1">
    <source>
        <dbReference type="SAM" id="MobiDB-lite"/>
    </source>
</evidence>
<protein>
    <submittedName>
        <fullName evidence="2">Uncharacterized protein</fullName>
    </submittedName>
</protein>
<evidence type="ECO:0000313" key="2">
    <source>
        <dbReference type="EMBL" id="KAJ8416352.1"/>
    </source>
</evidence>
<feature type="compositionally biased region" description="Low complexity" evidence="1">
    <location>
        <begin position="97"/>
        <end position="106"/>
    </location>
</feature>
<comment type="caution">
    <text evidence="2">The sequence shown here is derived from an EMBL/GenBank/DDBJ whole genome shotgun (WGS) entry which is preliminary data.</text>
</comment>
<feature type="compositionally biased region" description="Polar residues" evidence="1">
    <location>
        <begin position="109"/>
        <end position="121"/>
    </location>
</feature>
<reference evidence="2" key="1">
    <citation type="journal article" date="2023" name="Science">
        <title>Genome structures resolve the early diversification of teleost fishes.</title>
        <authorList>
            <person name="Parey E."/>
            <person name="Louis A."/>
            <person name="Montfort J."/>
            <person name="Bouchez O."/>
            <person name="Roques C."/>
            <person name="Iampietro C."/>
            <person name="Lluch J."/>
            <person name="Castinel A."/>
            <person name="Donnadieu C."/>
            <person name="Desvignes T."/>
            <person name="Floi Bucao C."/>
            <person name="Jouanno E."/>
            <person name="Wen M."/>
            <person name="Mejri S."/>
            <person name="Dirks R."/>
            <person name="Jansen H."/>
            <person name="Henkel C."/>
            <person name="Chen W.J."/>
            <person name="Zahm M."/>
            <person name="Cabau C."/>
            <person name="Klopp C."/>
            <person name="Thompson A.W."/>
            <person name="Robinson-Rechavi M."/>
            <person name="Braasch I."/>
            <person name="Lecointre G."/>
            <person name="Bobe J."/>
            <person name="Postlethwait J.H."/>
            <person name="Berthelot C."/>
            <person name="Roest Crollius H."/>
            <person name="Guiguen Y."/>
        </authorList>
    </citation>
    <scope>NUCLEOTIDE SEQUENCE</scope>
    <source>
        <strain evidence="2">NC1722</strain>
    </source>
</reference>
<proteinExistence type="predicted"/>
<keyword evidence="3" id="KW-1185">Reference proteome</keyword>
<accession>A0AAD7X0U5</accession>